<dbReference type="RefSeq" id="WP_301663843.1">
    <property type="nucleotide sequence ID" value="NZ_VCYH01000004.1"/>
</dbReference>
<reference evidence="2" key="1">
    <citation type="submission" date="2019-05" db="EMBL/GenBank/DDBJ databases">
        <title>Methanoculleus sp. FWC-SCC1, a methanogenic archaeon isolated from deep marine cold seep.</title>
        <authorList>
            <person name="Chen Y.-W."/>
            <person name="Chen S.-C."/>
            <person name="Teng N.-H."/>
            <person name="Lai M.-C."/>
        </authorList>
    </citation>
    <scope>NUCLEOTIDE SEQUENCE</scope>
    <source>
        <strain evidence="2">FWC-SCC1</strain>
    </source>
</reference>
<evidence type="ECO:0000313" key="3">
    <source>
        <dbReference type="Proteomes" id="UP001168338"/>
    </source>
</evidence>
<dbReference type="Pfam" id="PF13349">
    <property type="entry name" value="DUF4097"/>
    <property type="match status" value="1"/>
</dbReference>
<dbReference type="EMBL" id="VCYH01000004">
    <property type="protein sequence ID" value="MDN7024728.1"/>
    <property type="molecule type" value="Genomic_DNA"/>
</dbReference>
<keyword evidence="3" id="KW-1185">Reference proteome</keyword>
<organism evidence="2 3">
    <name type="scientific">Methanoculleus frigidifontis</name>
    <dbReference type="NCBI Taxonomy" id="2584085"/>
    <lineage>
        <taxon>Archaea</taxon>
        <taxon>Methanobacteriati</taxon>
        <taxon>Methanobacteriota</taxon>
        <taxon>Stenosarchaea group</taxon>
        <taxon>Methanomicrobia</taxon>
        <taxon>Methanomicrobiales</taxon>
        <taxon>Methanomicrobiaceae</taxon>
        <taxon>Methanoculleus</taxon>
    </lineage>
</organism>
<name>A0ABT8M9W3_9EURY</name>
<dbReference type="Proteomes" id="UP001168338">
    <property type="component" value="Unassembled WGS sequence"/>
</dbReference>
<comment type="caution">
    <text evidence="2">The sequence shown here is derived from an EMBL/GenBank/DDBJ whole genome shotgun (WGS) entry which is preliminary data.</text>
</comment>
<evidence type="ECO:0000313" key="2">
    <source>
        <dbReference type="EMBL" id="MDN7024728.1"/>
    </source>
</evidence>
<dbReference type="InterPro" id="IPR025164">
    <property type="entry name" value="Toastrack_DUF4097"/>
</dbReference>
<accession>A0ABT8M9W3</accession>
<sequence length="311" mass="31599">MTILNGKPEAAAILLLVLTTALVCSSGCTVPPLFGGGATEEVNLTVPVTPGTALFVQNRNGDVHLTTGNMSAVSISAVKQTPLAQEELSLVEIIVREEEPLRVETVRARDTVQVSVDERIRIPASVAVDTVSTTNGDIVLAGTGGDARLITSNGNITATGAGVVLARTSNGQVAVTDTTGDLAATSTNGGITLRNVTGYVSAVTSNAEIAIQNPGGIDTIRSTNARISADIPAIRDNVSVTTSNGDIRLKIAPDLNATIVAGTSGGRIVATDLPITVEETGETTLQGRLGSGGATITILTSNGDIVLSPLP</sequence>
<evidence type="ECO:0000259" key="1">
    <source>
        <dbReference type="Pfam" id="PF13349"/>
    </source>
</evidence>
<feature type="domain" description="DUF4097" evidence="1">
    <location>
        <begin position="120"/>
        <end position="307"/>
    </location>
</feature>
<protein>
    <submittedName>
        <fullName evidence="2">DUF4097 domain-containing protein</fullName>
    </submittedName>
</protein>
<gene>
    <name evidence="2" type="ORF">FGU65_07480</name>
</gene>
<proteinExistence type="predicted"/>